<comment type="caution">
    <text evidence="2">The sequence shown here is derived from an EMBL/GenBank/DDBJ whole genome shotgun (WGS) entry which is preliminary data.</text>
</comment>
<dbReference type="Proteomes" id="UP001203852">
    <property type="component" value="Unassembled WGS sequence"/>
</dbReference>
<feature type="region of interest" description="Disordered" evidence="1">
    <location>
        <begin position="1"/>
        <end position="41"/>
    </location>
</feature>
<feature type="compositionally biased region" description="Basic residues" evidence="1">
    <location>
        <begin position="321"/>
        <end position="332"/>
    </location>
</feature>
<protein>
    <submittedName>
        <fullName evidence="2">Uncharacterized protein</fullName>
    </submittedName>
</protein>
<feature type="compositionally biased region" description="Low complexity" evidence="1">
    <location>
        <begin position="380"/>
        <end position="390"/>
    </location>
</feature>
<proteinExistence type="predicted"/>
<reference evidence="2" key="1">
    <citation type="journal article" date="2022" name="bioRxiv">
        <title>Deciphering the potential niche of two novel black yeast fungi from a biological soil crust based on their genomes, phenotypes, and melanin regulation.</title>
        <authorList>
            <consortium name="DOE Joint Genome Institute"/>
            <person name="Carr E.C."/>
            <person name="Barton Q."/>
            <person name="Grambo S."/>
            <person name="Sullivan M."/>
            <person name="Renfro C.M."/>
            <person name="Kuo A."/>
            <person name="Pangilinan J."/>
            <person name="Lipzen A."/>
            <person name="Keymanesh K."/>
            <person name="Savage E."/>
            <person name="Barry K."/>
            <person name="Grigoriev I.V."/>
            <person name="Riekhof W.R."/>
            <person name="Harris S.S."/>
        </authorList>
    </citation>
    <scope>NUCLEOTIDE SEQUENCE</scope>
    <source>
        <strain evidence="2">JF 03-4F</strain>
    </source>
</reference>
<feature type="region of interest" description="Disordered" evidence="1">
    <location>
        <begin position="233"/>
        <end position="297"/>
    </location>
</feature>
<evidence type="ECO:0000256" key="1">
    <source>
        <dbReference type="SAM" id="MobiDB-lite"/>
    </source>
</evidence>
<accession>A0AAN6IAS7</accession>
<gene>
    <name evidence="2" type="ORF">EDD36DRAFT_420996</name>
</gene>
<name>A0AAN6IAS7_9EURO</name>
<dbReference type="EMBL" id="MU404357">
    <property type="protein sequence ID" value="KAI1610972.1"/>
    <property type="molecule type" value="Genomic_DNA"/>
</dbReference>
<keyword evidence="3" id="KW-1185">Reference proteome</keyword>
<evidence type="ECO:0000313" key="2">
    <source>
        <dbReference type="EMBL" id="KAI1610972.1"/>
    </source>
</evidence>
<feature type="region of interest" description="Disordered" evidence="1">
    <location>
        <begin position="316"/>
        <end position="451"/>
    </location>
</feature>
<organism evidence="2 3">
    <name type="scientific">Exophiala viscosa</name>
    <dbReference type="NCBI Taxonomy" id="2486360"/>
    <lineage>
        <taxon>Eukaryota</taxon>
        <taxon>Fungi</taxon>
        <taxon>Dikarya</taxon>
        <taxon>Ascomycota</taxon>
        <taxon>Pezizomycotina</taxon>
        <taxon>Eurotiomycetes</taxon>
        <taxon>Chaetothyriomycetidae</taxon>
        <taxon>Chaetothyriales</taxon>
        <taxon>Herpotrichiellaceae</taxon>
        <taxon>Exophiala</taxon>
    </lineage>
</organism>
<dbReference type="AlphaFoldDB" id="A0AAN6IAS7"/>
<feature type="compositionally biased region" description="Basic and acidic residues" evidence="1">
    <location>
        <begin position="260"/>
        <end position="282"/>
    </location>
</feature>
<sequence length="594" mass="68610">MEPPPPPAHDFRPVNPRGGVEVLDDPFDEIPGSPVHHEERRPNVQQRFSAMSFHDNVQGARPRAERIRPVNDLPEAQNYIYYRVEKAGEDWGTAMPSRIWAPVSEIEKRARKGRGGDRPILEQMTQMNRLRRDQIEDLVHRANLRETGGSVWEPVYVKTKRIDKPNGRFEVPEMDVILARIRGRRQNRPTSFGEDVVNVREGRVKEKIYADDVYARPRKDSVLDKLEDPVANRPLFGLDGRPMDDLGPVNFENGSLPPHIAREKPLGAKPEKEKKRDKSEKRSKSRDKGHHEDGDGVVVVDDGAVFHASGALFGAIDDRHGRKRGKSPRPRGHPQVEGRRSHSRSRPPAGNRGHSRATSHSRRESVHFPNRHTQEYLHGSSASSQTSDSSHFGRDDAESSNTSFTSGGGPRRGSLHHGRPEPERVYYKQHHRGPTRSASYADNPYHGEERYITPARTPGREYTYREPRPDARYERRPPAVIRQTTLPIDYHGGQDLVRARRFSDQPRYLLRDTVPPMAVFPDEEQDVYFRDPVQRRSSRIEGYQNERIREDWLRDRAREEREQAAAYYDDRWEQSDRVFIDERTGRPVRFIYEE</sequence>
<evidence type="ECO:0000313" key="3">
    <source>
        <dbReference type="Proteomes" id="UP001203852"/>
    </source>
</evidence>